<comment type="caution">
    <text evidence="2">The sequence shown here is derived from an EMBL/GenBank/DDBJ whole genome shotgun (WGS) entry which is preliminary data.</text>
</comment>
<accession>A0A2U3E793</accession>
<name>A0A2U3E793_PURLI</name>
<feature type="region of interest" description="Disordered" evidence="1">
    <location>
        <begin position="89"/>
        <end position="114"/>
    </location>
</feature>
<sequence>MTTFDLPRDTSAVRHLSPRVTQILYSPSFNGKADNDTVLVDADGVSRWATSGVRPLASQTAAVAIAITFKFRPEDAAAAAAAPRVINEVDAPEQVHESPPPDASVSVERSGGRA</sequence>
<dbReference type="Proteomes" id="UP000245956">
    <property type="component" value="Unassembled WGS sequence"/>
</dbReference>
<organism evidence="2 3">
    <name type="scientific">Purpureocillium lilacinum</name>
    <name type="common">Paecilomyces lilacinus</name>
    <dbReference type="NCBI Taxonomy" id="33203"/>
    <lineage>
        <taxon>Eukaryota</taxon>
        <taxon>Fungi</taxon>
        <taxon>Dikarya</taxon>
        <taxon>Ascomycota</taxon>
        <taxon>Pezizomycotina</taxon>
        <taxon>Sordariomycetes</taxon>
        <taxon>Hypocreomycetidae</taxon>
        <taxon>Hypocreales</taxon>
        <taxon>Ophiocordycipitaceae</taxon>
        <taxon>Purpureocillium</taxon>
    </lineage>
</organism>
<evidence type="ECO:0000256" key="1">
    <source>
        <dbReference type="SAM" id="MobiDB-lite"/>
    </source>
</evidence>
<gene>
    <name evidence="2" type="ORF">PCL_12779</name>
</gene>
<evidence type="ECO:0000313" key="2">
    <source>
        <dbReference type="EMBL" id="PWI70380.1"/>
    </source>
</evidence>
<evidence type="ECO:0000313" key="3">
    <source>
        <dbReference type="Proteomes" id="UP000245956"/>
    </source>
</evidence>
<dbReference type="AlphaFoldDB" id="A0A2U3E793"/>
<dbReference type="EMBL" id="LCWV01000009">
    <property type="protein sequence ID" value="PWI70380.1"/>
    <property type="molecule type" value="Genomic_DNA"/>
</dbReference>
<protein>
    <submittedName>
        <fullName evidence="2">Uncharacterized protein</fullName>
    </submittedName>
</protein>
<reference evidence="2 3" key="1">
    <citation type="journal article" date="2016" name="Front. Microbiol.">
        <title>Genome and transcriptome sequences reveal the specific parasitism of the nematophagous Purpureocillium lilacinum 36-1.</title>
        <authorList>
            <person name="Xie J."/>
            <person name="Li S."/>
            <person name="Mo C."/>
            <person name="Xiao X."/>
            <person name="Peng D."/>
            <person name="Wang G."/>
            <person name="Xiao Y."/>
        </authorList>
    </citation>
    <scope>NUCLEOTIDE SEQUENCE [LARGE SCALE GENOMIC DNA]</scope>
    <source>
        <strain evidence="2 3">36-1</strain>
    </source>
</reference>
<proteinExistence type="predicted"/>